<dbReference type="Proteomes" id="UP000499080">
    <property type="component" value="Unassembled WGS sequence"/>
</dbReference>
<dbReference type="EMBL" id="BGPR01001791">
    <property type="protein sequence ID" value="GBM61937.1"/>
    <property type="molecule type" value="Genomic_DNA"/>
</dbReference>
<dbReference type="AlphaFoldDB" id="A0A4Y2H8K3"/>
<accession>A0A4Y2H8K3</accession>
<sequence>MASFVYPTYLNSSVIHQVASSALLSSVGRREELFSSTSTPEGICIVVLFNRGLDGKLKSYDDALLARALEFSFSVCYSVRCFSSVPLRTKESNLLQCFFKPGHESAYHFDFSCEK</sequence>
<evidence type="ECO:0000313" key="2">
    <source>
        <dbReference type="Proteomes" id="UP000499080"/>
    </source>
</evidence>
<gene>
    <name evidence="1" type="ORF">AVEN_272801_1</name>
</gene>
<protein>
    <submittedName>
        <fullName evidence="1">Uncharacterized protein</fullName>
    </submittedName>
</protein>
<evidence type="ECO:0000313" key="1">
    <source>
        <dbReference type="EMBL" id="GBM61937.1"/>
    </source>
</evidence>
<proteinExistence type="predicted"/>
<organism evidence="1 2">
    <name type="scientific">Araneus ventricosus</name>
    <name type="common">Orbweaver spider</name>
    <name type="synonym">Epeira ventricosa</name>
    <dbReference type="NCBI Taxonomy" id="182803"/>
    <lineage>
        <taxon>Eukaryota</taxon>
        <taxon>Metazoa</taxon>
        <taxon>Ecdysozoa</taxon>
        <taxon>Arthropoda</taxon>
        <taxon>Chelicerata</taxon>
        <taxon>Arachnida</taxon>
        <taxon>Araneae</taxon>
        <taxon>Araneomorphae</taxon>
        <taxon>Entelegynae</taxon>
        <taxon>Araneoidea</taxon>
        <taxon>Araneidae</taxon>
        <taxon>Araneus</taxon>
    </lineage>
</organism>
<comment type="caution">
    <text evidence="1">The sequence shown here is derived from an EMBL/GenBank/DDBJ whole genome shotgun (WGS) entry which is preliminary data.</text>
</comment>
<keyword evidence="2" id="KW-1185">Reference proteome</keyword>
<name>A0A4Y2H8K3_ARAVE</name>
<reference evidence="1 2" key="1">
    <citation type="journal article" date="2019" name="Sci. Rep.">
        <title>Orb-weaving spider Araneus ventricosus genome elucidates the spidroin gene catalogue.</title>
        <authorList>
            <person name="Kono N."/>
            <person name="Nakamura H."/>
            <person name="Ohtoshi R."/>
            <person name="Moran D.A.P."/>
            <person name="Shinohara A."/>
            <person name="Yoshida Y."/>
            <person name="Fujiwara M."/>
            <person name="Mori M."/>
            <person name="Tomita M."/>
            <person name="Arakawa K."/>
        </authorList>
    </citation>
    <scope>NUCLEOTIDE SEQUENCE [LARGE SCALE GENOMIC DNA]</scope>
</reference>